<dbReference type="RefSeq" id="WP_379816787.1">
    <property type="nucleotide sequence ID" value="NZ_JBHUDZ010000007.1"/>
</dbReference>
<dbReference type="Pfam" id="PF14020">
    <property type="entry name" value="DUF4236"/>
    <property type="match status" value="1"/>
</dbReference>
<reference evidence="4" key="1">
    <citation type="journal article" date="2019" name="Int. J. Syst. Evol. Microbiol.">
        <title>The Global Catalogue of Microorganisms (GCM) 10K type strain sequencing project: providing services to taxonomists for standard genome sequencing and annotation.</title>
        <authorList>
            <consortium name="The Broad Institute Genomics Platform"/>
            <consortium name="The Broad Institute Genome Sequencing Center for Infectious Disease"/>
            <person name="Wu L."/>
            <person name="Ma J."/>
        </authorList>
    </citation>
    <scope>NUCLEOTIDE SEQUENCE [LARGE SCALE GENOMIC DNA]</scope>
    <source>
        <strain evidence="4">CCUG 70865</strain>
    </source>
</reference>
<gene>
    <name evidence="3" type="ORF">ACFSC2_07565</name>
</gene>
<dbReference type="InterPro" id="IPR025330">
    <property type="entry name" value="DUF4236"/>
</dbReference>
<evidence type="ECO:0000256" key="1">
    <source>
        <dbReference type="SAM" id="Phobius"/>
    </source>
</evidence>
<keyword evidence="1" id="KW-0812">Transmembrane</keyword>
<feature type="domain" description="DUF4236" evidence="2">
    <location>
        <begin position="29"/>
        <end position="74"/>
    </location>
</feature>
<evidence type="ECO:0000259" key="2">
    <source>
        <dbReference type="Pfam" id="PF14020"/>
    </source>
</evidence>
<keyword evidence="1" id="KW-0472">Membrane</keyword>
<name>A0ABW4HAT2_9FLAO</name>
<protein>
    <submittedName>
        <fullName evidence="3">DUF4236 domain-containing protein</fullName>
    </submittedName>
</protein>
<accession>A0ABW4HAT2</accession>
<evidence type="ECO:0000313" key="4">
    <source>
        <dbReference type="Proteomes" id="UP001597138"/>
    </source>
</evidence>
<feature type="transmembrane region" description="Helical" evidence="1">
    <location>
        <begin position="76"/>
        <end position="97"/>
    </location>
</feature>
<keyword evidence="4" id="KW-1185">Reference proteome</keyword>
<organism evidence="3 4">
    <name type="scientific">Flavobacterium artemisiae</name>
    <dbReference type="NCBI Taxonomy" id="2126556"/>
    <lineage>
        <taxon>Bacteria</taxon>
        <taxon>Pseudomonadati</taxon>
        <taxon>Bacteroidota</taxon>
        <taxon>Flavobacteriia</taxon>
        <taxon>Flavobacteriales</taxon>
        <taxon>Flavobacteriaceae</taxon>
        <taxon>Flavobacterium</taxon>
    </lineage>
</organism>
<sequence length="100" mass="11035">MKKLKKHIHNLTAVQHVVMIATQAKIMGFRFQKRIKLGGGLGLNVSKSGISPSFRTKMGTFSKNGYSTKTGIPGVLYQNSGCLVLFLFTGLLTFLIYNLK</sequence>
<evidence type="ECO:0000313" key="3">
    <source>
        <dbReference type="EMBL" id="MFD1602589.1"/>
    </source>
</evidence>
<dbReference type="Proteomes" id="UP001597138">
    <property type="component" value="Unassembled WGS sequence"/>
</dbReference>
<proteinExistence type="predicted"/>
<keyword evidence="1" id="KW-1133">Transmembrane helix</keyword>
<dbReference type="EMBL" id="JBHUDZ010000007">
    <property type="protein sequence ID" value="MFD1602589.1"/>
    <property type="molecule type" value="Genomic_DNA"/>
</dbReference>
<comment type="caution">
    <text evidence="3">The sequence shown here is derived from an EMBL/GenBank/DDBJ whole genome shotgun (WGS) entry which is preliminary data.</text>
</comment>